<reference evidence="4" key="1">
    <citation type="submission" date="2023-07" db="EMBL/GenBank/DDBJ databases">
        <title>Bifidobacterium aquikefiriaerophilum sp. nov. and Bifidobacterium eccum sp. nov., isolated from water kefir.</title>
        <authorList>
            <person name="Breselge S."/>
            <person name="Bellassi P."/>
            <person name="Barcenilla C."/>
            <person name="Alvarez-Ordonez A."/>
            <person name="Morelli L."/>
            <person name="Cotter P.D."/>
        </authorList>
    </citation>
    <scope>NUCLEOTIDE SEQUENCE</scope>
    <source>
        <strain evidence="6">WK012_4_13</strain>
        <strain evidence="5">WK013_4_14</strain>
        <strain evidence="4">WK048_4_13</strain>
    </source>
</reference>
<dbReference type="Gene3D" id="3.60.10.10">
    <property type="entry name" value="Endonuclease/exonuclease/phosphatase"/>
    <property type="match status" value="1"/>
</dbReference>
<keyword evidence="4" id="KW-0540">Nuclease</keyword>
<accession>A0AB39UEE1</accession>
<keyword evidence="2" id="KW-0812">Transmembrane</keyword>
<evidence type="ECO:0000256" key="2">
    <source>
        <dbReference type="SAM" id="Phobius"/>
    </source>
</evidence>
<proteinExistence type="predicted"/>
<evidence type="ECO:0000313" key="4">
    <source>
        <dbReference type="EMBL" id="XDS47120.1"/>
    </source>
</evidence>
<dbReference type="RefSeq" id="WP_369342207.1">
    <property type="nucleotide sequence ID" value="NZ_CP129675.1"/>
</dbReference>
<feature type="transmembrane region" description="Helical" evidence="2">
    <location>
        <begin position="80"/>
        <end position="98"/>
    </location>
</feature>
<dbReference type="Pfam" id="PF03372">
    <property type="entry name" value="Exo_endo_phos"/>
    <property type="match status" value="1"/>
</dbReference>
<dbReference type="AlphaFoldDB" id="A0AB39UEE1"/>
<sequence length="408" mass="44398">MSRNARSTQDGDTRQIPIIQTNPEAGEQYVSYAPTNQGSSGYADFAGQRGSYGNRRADEYDSGSRSVRPRKNRRRARHGFLSLCLWVISAFIMGIMSIRMLPADLANTGFMPLIVSFVPWLAIASLIILLFALLWRRRLLALVSVVCIVFQIVWHIGYLKPTTTISQAAKTAVASATINTTDRYARIMTFNTHAGTANVNEIVQTVKDQHVEVLALQEMTQGFIQRLEAAGISSVLPYSVIASTKHGDNGGVNGLWTAEAQSDVNSNLIPTEASSIPAASITLGTTIVRFGSVHPNSPTRGQQSVWSAGLGTISSLKNYDHTYVLMGDFNSTWDHPSFRSLLGSTFVDSSEQAGEGFHMTYPANSKIPPLIEIDHIVHTSGVKVGDIETVQISKSDHRALVATLEASS</sequence>
<dbReference type="EMBL" id="CP129675">
    <property type="protein sequence ID" value="XDS47120.1"/>
    <property type="molecule type" value="Genomic_DNA"/>
</dbReference>
<dbReference type="KEGG" id="bfk:QN062_03460"/>
<evidence type="ECO:0000259" key="3">
    <source>
        <dbReference type="Pfam" id="PF03372"/>
    </source>
</evidence>
<keyword evidence="2" id="KW-1133">Transmembrane helix</keyword>
<gene>
    <name evidence="6" type="ORF">QN062_03460</name>
    <name evidence="5" type="ORF">QN216_07475</name>
    <name evidence="4" type="ORF">QN217_02985</name>
</gene>
<keyword evidence="2" id="KW-0472">Membrane</keyword>
<feature type="transmembrane region" description="Helical" evidence="2">
    <location>
        <begin position="139"/>
        <end position="157"/>
    </location>
</feature>
<keyword evidence="4" id="KW-0378">Hydrolase</keyword>
<feature type="domain" description="Endonuclease/exonuclease/phosphatase" evidence="3">
    <location>
        <begin position="189"/>
        <end position="397"/>
    </location>
</feature>
<dbReference type="InterPro" id="IPR005135">
    <property type="entry name" value="Endo/exonuclease/phosphatase"/>
</dbReference>
<keyword evidence="4" id="KW-0255">Endonuclease</keyword>
<feature type="transmembrane region" description="Helical" evidence="2">
    <location>
        <begin position="110"/>
        <end position="132"/>
    </location>
</feature>
<evidence type="ECO:0000313" key="5">
    <source>
        <dbReference type="EMBL" id="XDS48175.1"/>
    </source>
</evidence>
<dbReference type="SUPFAM" id="SSF56219">
    <property type="entry name" value="DNase I-like"/>
    <property type="match status" value="1"/>
</dbReference>
<dbReference type="GO" id="GO:0004519">
    <property type="term" value="F:endonuclease activity"/>
    <property type="evidence" value="ECO:0007669"/>
    <property type="project" value="UniProtKB-KW"/>
</dbReference>
<protein>
    <submittedName>
        <fullName evidence="4">Endonuclease/exonuclease/phosphatase family protein</fullName>
    </submittedName>
</protein>
<name>A0AB39UEE1_9BIFI</name>
<dbReference type="EMBL" id="CP129682">
    <property type="protein sequence ID" value="XDS48175.1"/>
    <property type="molecule type" value="Genomic_DNA"/>
</dbReference>
<dbReference type="InterPro" id="IPR036691">
    <property type="entry name" value="Endo/exonu/phosph_ase_sf"/>
</dbReference>
<feature type="region of interest" description="Disordered" evidence="1">
    <location>
        <begin position="1"/>
        <end position="25"/>
    </location>
</feature>
<dbReference type="EMBL" id="CP129683">
    <property type="protein sequence ID" value="XDS51245.1"/>
    <property type="molecule type" value="Genomic_DNA"/>
</dbReference>
<organism evidence="4">
    <name type="scientific">Bifidobacterium fermentum</name>
    <dbReference type="NCBI Taxonomy" id="3059035"/>
    <lineage>
        <taxon>Bacteria</taxon>
        <taxon>Bacillati</taxon>
        <taxon>Actinomycetota</taxon>
        <taxon>Actinomycetes</taxon>
        <taxon>Bifidobacteriales</taxon>
        <taxon>Bifidobacteriaceae</taxon>
        <taxon>Bifidobacterium</taxon>
    </lineage>
</organism>
<feature type="compositionally biased region" description="Polar residues" evidence="1">
    <location>
        <begin position="1"/>
        <end position="10"/>
    </location>
</feature>
<evidence type="ECO:0000313" key="6">
    <source>
        <dbReference type="EMBL" id="XDS51245.1"/>
    </source>
</evidence>
<evidence type="ECO:0000256" key="1">
    <source>
        <dbReference type="SAM" id="MobiDB-lite"/>
    </source>
</evidence>